<feature type="chain" id="PRO_5045451119" evidence="3">
    <location>
        <begin position="24"/>
        <end position="690"/>
    </location>
</feature>
<name>A0ABU4T3K3_9PSEU</name>
<dbReference type="RefSeq" id="WP_319967603.1">
    <property type="nucleotide sequence ID" value="NZ_JAXAVW010000016.1"/>
</dbReference>
<feature type="transmembrane region" description="Helical" evidence="2">
    <location>
        <begin position="664"/>
        <end position="687"/>
    </location>
</feature>
<reference evidence="4 5" key="1">
    <citation type="submission" date="2023-11" db="EMBL/GenBank/DDBJ databases">
        <title>Lentzea sokolovensis, sp. nov., Lentzea kristufkii, sp. nov., and Lentzea miocenensis, sp. nov., rare actinobacteria from Sokolov Coal Basin, Miocene lacustrine sediment, Czech Republic.</title>
        <authorList>
            <person name="Lara A."/>
            <person name="Kotroba L."/>
            <person name="Nouioui I."/>
            <person name="Neumann-Schaal M."/>
            <person name="Mast Y."/>
            <person name="Chronakova A."/>
        </authorList>
    </citation>
    <scope>NUCLEOTIDE SEQUENCE [LARGE SCALE GENOMIC DNA]</scope>
    <source>
        <strain evidence="4 5">BCCO 10_0856</strain>
    </source>
</reference>
<keyword evidence="2" id="KW-0812">Transmembrane</keyword>
<dbReference type="EMBL" id="JAXAVW010000016">
    <property type="protein sequence ID" value="MDX8032562.1"/>
    <property type="molecule type" value="Genomic_DNA"/>
</dbReference>
<feature type="signal peptide" evidence="3">
    <location>
        <begin position="1"/>
        <end position="23"/>
    </location>
</feature>
<comment type="caution">
    <text evidence="4">The sequence shown here is derived from an EMBL/GenBank/DDBJ whole genome shotgun (WGS) entry which is preliminary data.</text>
</comment>
<gene>
    <name evidence="4" type="ORF">SK803_20300</name>
</gene>
<protein>
    <submittedName>
        <fullName evidence="4">Uncharacterized protein</fullName>
    </submittedName>
</protein>
<sequence>MRVPILIAVVLLVPLLAPGPQVAAAEVWHTQFNEAVYGDVSVVGNAVLTCPTPEQAGPDPKYPQRSCVDAQNRQGHGPSAQNNAHRMSYADVDNNPATYNSSSAQLQIPTGATVAYAKLGWAGNATCRDAQPPPGKPQDPVTLNGTSISPGQFAIDSPDDLSHTDNAFYSAEADVTPHVGSGTVTVGNVWAPQGFDCFGGWSLTVVWKFAGPTAAAPARRHVSVHGGHVRLPTKAPAIRTPIAPTHPAGGTIRLGITAYEGDWATDGDQMLVNDSSIAGRNAFVSNAQGAVQPSNPNNMSVDARTLTLTDGVLKPGTKSAELAFKRADDAFLIQSIAWSFPLPELTLAVDPEQPAAHPKDNVAQTATVTNVGDAPAANVSVCGQNIGTIAAKAKATRTCTSLAADDDYPATVTASGTSLAGDPMSIHLTSAVDVLHPALRATTATDPLTALPGQAVRFTTTVTNSGDTPLYSLSGRARGGCAPMQGRLDPGATSTVDCTAPAGDESGALTSTVSAADKIGGKVEASASVQVKVIYPRLTITALWSKDRAEDGELVTVTITVGNPSEYPISDVEVGGEPAACRRAFPALQPRERITYTCQVAAPVNSRLTVSGAGAGQAISESAVLRIASATTPLPPEPQEPASTPDEPAPPRPVAHVQQVSKPAIGGVAAIIGVIGMVLVASAISGLGRR</sequence>
<evidence type="ECO:0000256" key="1">
    <source>
        <dbReference type="SAM" id="MobiDB-lite"/>
    </source>
</evidence>
<keyword evidence="3" id="KW-0732">Signal</keyword>
<accession>A0ABU4T3K3</accession>
<feature type="compositionally biased region" description="Polar residues" evidence="1">
    <location>
        <begin position="141"/>
        <end position="150"/>
    </location>
</feature>
<organism evidence="4 5">
    <name type="scientific">Lentzea miocenica</name>
    <dbReference type="NCBI Taxonomy" id="3095431"/>
    <lineage>
        <taxon>Bacteria</taxon>
        <taxon>Bacillati</taxon>
        <taxon>Actinomycetota</taxon>
        <taxon>Actinomycetes</taxon>
        <taxon>Pseudonocardiales</taxon>
        <taxon>Pseudonocardiaceae</taxon>
        <taxon>Lentzea</taxon>
    </lineage>
</organism>
<feature type="region of interest" description="Disordered" evidence="1">
    <location>
        <begin position="53"/>
        <end position="83"/>
    </location>
</feature>
<feature type="region of interest" description="Disordered" evidence="1">
    <location>
        <begin position="631"/>
        <end position="656"/>
    </location>
</feature>
<evidence type="ECO:0000256" key="3">
    <source>
        <dbReference type="SAM" id="SignalP"/>
    </source>
</evidence>
<keyword evidence="2" id="KW-0472">Membrane</keyword>
<evidence type="ECO:0000256" key="2">
    <source>
        <dbReference type="SAM" id="Phobius"/>
    </source>
</evidence>
<keyword evidence="2" id="KW-1133">Transmembrane helix</keyword>
<feature type="compositionally biased region" description="Polar residues" evidence="1">
    <location>
        <begin position="69"/>
        <end position="83"/>
    </location>
</feature>
<evidence type="ECO:0000313" key="4">
    <source>
        <dbReference type="EMBL" id="MDX8032562.1"/>
    </source>
</evidence>
<proteinExistence type="predicted"/>
<dbReference type="Proteomes" id="UP001285521">
    <property type="component" value="Unassembled WGS sequence"/>
</dbReference>
<feature type="region of interest" description="Disordered" evidence="1">
    <location>
        <begin position="127"/>
        <end position="161"/>
    </location>
</feature>
<evidence type="ECO:0000313" key="5">
    <source>
        <dbReference type="Proteomes" id="UP001285521"/>
    </source>
</evidence>
<keyword evidence="5" id="KW-1185">Reference proteome</keyword>